<dbReference type="GO" id="GO:0016740">
    <property type="term" value="F:transferase activity"/>
    <property type="evidence" value="ECO:0007669"/>
    <property type="project" value="UniProtKB-KW"/>
</dbReference>
<dbReference type="EMBL" id="JABXWR010000001">
    <property type="protein sequence ID" value="NVO66678.1"/>
    <property type="molecule type" value="Genomic_DNA"/>
</dbReference>
<evidence type="ECO:0000313" key="3">
    <source>
        <dbReference type="Proteomes" id="UP000570823"/>
    </source>
</evidence>
<comment type="caution">
    <text evidence="2">The sequence shown here is derived from an EMBL/GenBank/DDBJ whole genome shotgun (WGS) entry which is preliminary data.</text>
</comment>
<evidence type="ECO:0000259" key="1">
    <source>
        <dbReference type="Pfam" id="PF01636"/>
    </source>
</evidence>
<dbReference type="InterPro" id="IPR011009">
    <property type="entry name" value="Kinase-like_dom_sf"/>
</dbReference>
<protein>
    <submittedName>
        <fullName evidence="2">Phosphotransferase</fullName>
    </submittedName>
</protein>
<feature type="domain" description="Aminoglycoside phosphotransferase" evidence="1">
    <location>
        <begin position="76"/>
        <end position="240"/>
    </location>
</feature>
<proteinExistence type="predicted"/>
<gene>
    <name evidence="2" type="ORF">HWN36_04995</name>
</gene>
<dbReference type="SUPFAM" id="SSF56112">
    <property type="entry name" value="Protein kinase-like (PK-like)"/>
    <property type="match status" value="1"/>
</dbReference>
<keyword evidence="3" id="KW-1185">Reference proteome</keyword>
<evidence type="ECO:0000313" key="2">
    <source>
        <dbReference type="EMBL" id="NVO66678.1"/>
    </source>
</evidence>
<keyword evidence="2" id="KW-0808">Transferase</keyword>
<sequence length="313" mass="35809">MRHERHLATLHQGDPFRDWLVSVLDGRLPDPSAPAEVSLIRPASHTVCRYQFAGGPAVVAKFFAEPTGANHRYDPEKAMKSEFRLLRRAGKVIRVAEPLAMRREFNCVLVTAFVPGTPLSACLGDEPALYNRLTGVATLLRRLHDLESSRYRKEREFSNVHDVLDQNRLPGAERELFNRLLGEWWHSGALDRERGCMIHRDATPANYLFTNDGVVAIDFESAWTDAHPAHDPGIFCAEMKFAFRRRCGNPDAAEPYIGHFLWNYARSPEEFAYITGCVPFYMGLGYLRMARLAPPRDERNWLLQEAMLCLRRR</sequence>
<dbReference type="Gene3D" id="3.90.1200.10">
    <property type="match status" value="1"/>
</dbReference>
<name>A0A7K4HPB8_9EURY</name>
<accession>A0A7K4HPB8</accession>
<reference evidence="2 3" key="1">
    <citation type="submission" date="2020-06" db="EMBL/GenBank/DDBJ databases">
        <title>Methanofollis fontis sp. nov., a methanogen isolated from marine sediments near a cold seep at Four-Way Closure Ridge offshore southwestern Taiwan.</title>
        <authorList>
            <person name="Chen S.-C."/>
            <person name="Teng N.-H."/>
            <person name="Lin Y.-S."/>
            <person name="Lai M.-C."/>
            <person name="Chen H.-H."/>
            <person name="Wang C.-C."/>
        </authorList>
    </citation>
    <scope>NUCLEOTIDE SEQUENCE [LARGE SCALE GENOMIC DNA]</scope>
    <source>
        <strain evidence="2 3">DSM 2702</strain>
    </source>
</reference>
<dbReference type="InterPro" id="IPR002575">
    <property type="entry name" value="Aminoglycoside_PTrfase"/>
</dbReference>
<dbReference type="AlphaFoldDB" id="A0A7K4HPB8"/>
<dbReference type="RefSeq" id="WP_176788350.1">
    <property type="nucleotide sequence ID" value="NZ_JABXWR010000001.1"/>
</dbReference>
<organism evidence="2 3">
    <name type="scientific">Methanofollis tationis</name>
    <dbReference type="NCBI Taxonomy" id="81417"/>
    <lineage>
        <taxon>Archaea</taxon>
        <taxon>Methanobacteriati</taxon>
        <taxon>Methanobacteriota</taxon>
        <taxon>Stenosarchaea group</taxon>
        <taxon>Methanomicrobia</taxon>
        <taxon>Methanomicrobiales</taxon>
        <taxon>Methanomicrobiaceae</taxon>
        <taxon>Methanofollis</taxon>
    </lineage>
</organism>
<dbReference type="Proteomes" id="UP000570823">
    <property type="component" value="Unassembled WGS sequence"/>
</dbReference>
<dbReference type="Pfam" id="PF01636">
    <property type="entry name" value="APH"/>
    <property type="match status" value="1"/>
</dbReference>